<dbReference type="AlphaFoldDB" id="A0A8C4Z671"/>
<keyword evidence="4 8" id="KW-0769">Symport</keyword>
<evidence type="ECO:0000313" key="10">
    <source>
        <dbReference type="Ensembl" id="ENSGMOP00000007152.2"/>
    </source>
</evidence>
<evidence type="ECO:0000256" key="1">
    <source>
        <dbReference type="ARBA" id="ARBA00004141"/>
    </source>
</evidence>
<accession>A0A8C4Z671</accession>
<feature type="transmembrane region" description="Helical" evidence="8">
    <location>
        <begin position="125"/>
        <end position="147"/>
    </location>
</feature>
<dbReference type="InterPro" id="IPR001991">
    <property type="entry name" value="Na-dicarboxylate_symporter"/>
</dbReference>
<dbReference type="PROSITE" id="PS00714">
    <property type="entry name" value="NA_DICARBOXYL_SYMP_2"/>
    <property type="match status" value="1"/>
</dbReference>
<dbReference type="InterPro" id="IPR036458">
    <property type="entry name" value="Na:dicarbo_symporter_sf"/>
</dbReference>
<evidence type="ECO:0000256" key="3">
    <source>
        <dbReference type="ARBA" id="ARBA00022692"/>
    </source>
</evidence>
<reference evidence="10" key="2">
    <citation type="submission" date="2025-09" db="UniProtKB">
        <authorList>
            <consortium name="Ensembl"/>
        </authorList>
    </citation>
    <scope>IDENTIFICATION</scope>
</reference>
<protein>
    <recommendedName>
        <fullName evidence="8">Amino acid transporter</fullName>
    </recommendedName>
</protein>
<evidence type="ECO:0000313" key="11">
    <source>
        <dbReference type="Proteomes" id="UP000694546"/>
    </source>
</evidence>
<keyword evidence="11" id="KW-1185">Reference proteome</keyword>
<dbReference type="PRINTS" id="PR00173">
    <property type="entry name" value="EDTRNSPORT"/>
</dbReference>
<dbReference type="PANTHER" id="PTHR11958">
    <property type="entry name" value="SODIUM/DICARBOXYLATE SYMPORTER-RELATED"/>
    <property type="match status" value="1"/>
</dbReference>
<dbReference type="GO" id="GO:0005313">
    <property type="term" value="F:L-glutamate transmembrane transporter activity"/>
    <property type="evidence" value="ECO:0007669"/>
    <property type="project" value="TreeGrafter"/>
</dbReference>
<dbReference type="Pfam" id="PF00375">
    <property type="entry name" value="SDF"/>
    <property type="match status" value="1"/>
</dbReference>
<dbReference type="SUPFAM" id="SSF118215">
    <property type="entry name" value="Proton glutamate symport protein"/>
    <property type="match status" value="1"/>
</dbReference>
<dbReference type="GO" id="GO:0005886">
    <property type="term" value="C:plasma membrane"/>
    <property type="evidence" value="ECO:0007669"/>
    <property type="project" value="TreeGrafter"/>
</dbReference>
<keyword evidence="2 8" id="KW-0813">Transport</keyword>
<dbReference type="GeneTree" id="ENSGT00940000159972"/>
<proteinExistence type="inferred from homology"/>
<feature type="compositionally biased region" description="Polar residues" evidence="9">
    <location>
        <begin position="1"/>
        <end position="10"/>
    </location>
</feature>
<evidence type="ECO:0000256" key="9">
    <source>
        <dbReference type="SAM" id="MobiDB-lite"/>
    </source>
</evidence>
<dbReference type="InterPro" id="IPR018107">
    <property type="entry name" value="Na-dicarboxylate_symporter_CS"/>
</dbReference>
<dbReference type="Gene3D" id="1.10.3860.10">
    <property type="entry name" value="Sodium:dicarboxylate symporter"/>
    <property type="match status" value="1"/>
</dbReference>
<feature type="transmembrane region" description="Helical" evidence="8">
    <location>
        <begin position="291"/>
        <end position="312"/>
    </location>
</feature>
<feature type="transmembrane region" description="Helical" evidence="8">
    <location>
        <begin position="251"/>
        <end position="270"/>
    </location>
</feature>
<dbReference type="PROSITE" id="PS00713">
    <property type="entry name" value="NA_DICARBOXYL_SYMP_1"/>
    <property type="match status" value="1"/>
</dbReference>
<dbReference type="GO" id="GO:0015501">
    <property type="term" value="F:glutamate:sodium symporter activity"/>
    <property type="evidence" value="ECO:0007669"/>
    <property type="project" value="TreeGrafter"/>
</dbReference>
<sequence>INEKPSTSASLFLHEDADRPPRAERGGRSRLKGRMGSVTREGVRSFFRRNLFVLFTVAAVALGVLLGFALRPHNLSLRAVKYFSFPGELLMRMLQMLVLPLIISSLVTGISSLDSKASGKMGVRAVVYYMVTTLIAVFIGIVMVMIIRPGKGSRDSLMAAGGNIEPVQAADAFLDLIRNMFPPNLVEACFKQYKTMYKKTVSIRNVTVALNLTDSLNVSESALSVNLSRVMHTIQETVVEMVPVSGSSNGVNALGMVVFSVCLGLVMGSMKQQGQALRDFFDSLNEAIMRLVAVIIWYAPVGILFLIAGKIVEMKDLVQMGGQLGMYTLTVILGLLIHGLVVLPLLYFLVTRKNPFSFIGGLLQALITALGTSSSSATLPITFRCLEENNRVDKRVTRFVLPVGATINMDGTALYEAVAAIFIAQVNNMDLNFGQILTISITATAASIGAAGIPQAGLVTMVIVLTSVGLPTDDITLIIAVDWFLDRLRTTTNVLGDSLGAGIVEHLSRSELLGQDAERGTSVLEETEKPYQLICQENDSVKLHNSETPM</sequence>
<evidence type="ECO:0000256" key="5">
    <source>
        <dbReference type="ARBA" id="ARBA00022989"/>
    </source>
</evidence>
<dbReference type="GO" id="GO:0015175">
    <property type="term" value="F:neutral L-amino acid transmembrane transporter activity"/>
    <property type="evidence" value="ECO:0007669"/>
    <property type="project" value="TreeGrafter"/>
</dbReference>
<feature type="transmembrane region" description="Helical" evidence="8">
    <location>
        <begin position="90"/>
        <end position="113"/>
    </location>
</feature>
<dbReference type="Proteomes" id="UP000694546">
    <property type="component" value="Chromosome 12"/>
</dbReference>
<dbReference type="InterPro" id="IPR050746">
    <property type="entry name" value="DAACS"/>
</dbReference>
<feature type="region of interest" description="Disordered" evidence="9">
    <location>
        <begin position="1"/>
        <end position="33"/>
    </location>
</feature>
<dbReference type="Ensembl" id="ENSGMOT00000007356.2">
    <property type="protein sequence ID" value="ENSGMOP00000007152.2"/>
    <property type="gene ID" value="ENSGMOG00000006717.2"/>
</dbReference>
<reference evidence="10" key="1">
    <citation type="submission" date="2025-08" db="UniProtKB">
        <authorList>
            <consortium name="Ensembl"/>
        </authorList>
    </citation>
    <scope>IDENTIFICATION</scope>
</reference>
<keyword evidence="3 8" id="KW-0812">Transmembrane</keyword>
<feature type="compositionally biased region" description="Basic and acidic residues" evidence="9">
    <location>
        <begin position="13"/>
        <end position="27"/>
    </location>
</feature>
<name>A0A8C4Z671_GADMO</name>
<keyword evidence="7" id="KW-0325">Glycoprotein</keyword>
<comment type="subcellular location">
    <subcellularLocation>
        <location evidence="1 8">Membrane</location>
        <topology evidence="1 8">Multi-pass membrane protein</topology>
    </subcellularLocation>
</comment>
<comment type="similarity">
    <text evidence="8">Belongs to the dicarboxylate/amino acid:cation symporter (DAACS) (TC 2.A.23) family.</text>
</comment>
<evidence type="ECO:0000256" key="8">
    <source>
        <dbReference type="RuleBase" id="RU361216"/>
    </source>
</evidence>
<feature type="transmembrane region" description="Helical" evidence="8">
    <location>
        <begin position="50"/>
        <end position="70"/>
    </location>
</feature>
<keyword evidence="6 8" id="KW-0472">Membrane</keyword>
<feature type="transmembrane region" description="Helical" evidence="8">
    <location>
        <begin position="324"/>
        <end position="350"/>
    </location>
</feature>
<keyword evidence="5 8" id="KW-1133">Transmembrane helix</keyword>
<evidence type="ECO:0000256" key="6">
    <source>
        <dbReference type="ARBA" id="ARBA00023136"/>
    </source>
</evidence>
<evidence type="ECO:0000256" key="7">
    <source>
        <dbReference type="ARBA" id="ARBA00023180"/>
    </source>
</evidence>
<dbReference type="PANTHER" id="PTHR11958:SF67">
    <property type="entry name" value="EXCITATORY AMINO ACID TRANSPORTER 4"/>
    <property type="match status" value="1"/>
</dbReference>
<evidence type="ECO:0000256" key="2">
    <source>
        <dbReference type="ARBA" id="ARBA00022448"/>
    </source>
</evidence>
<organism evidence="10 11">
    <name type="scientific">Gadus morhua</name>
    <name type="common">Atlantic cod</name>
    <dbReference type="NCBI Taxonomy" id="8049"/>
    <lineage>
        <taxon>Eukaryota</taxon>
        <taxon>Metazoa</taxon>
        <taxon>Chordata</taxon>
        <taxon>Craniata</taxon>
        <taxon>Vertebrata</taxon>
        <taxon>Euteleostomi</taxon>
        <taxon>Actinopterygii</taxon>
        <taxon>Neopterygii</taxon>
        <taxon>Teleostei</taxon>
        <taxon>Neoteleostei</taxon>
        <taxon>Acanthomorphata</taxon>
        <taxon>Zeiogadaria</taxon>
        <taxon>Gadariae</taxon>
        <taxon>Gadiformes</taxon>
        <taxon>Gadoidei</taxon>
        <taxon>Gadidae</taxon>
        <taxon>Gadus</taxon>
    </lineage>
</organism>
<evidence type="ECO:0000256" key="4">
    <source>
        <dbReference type="ARBA" id="ARBA00022847"/>
    </source>
</evidence>